<organism evidence="5 6">
    <name type="scientific">Bosea lupini</name>
    <dbReference type="NCBI Taxonomy" id="1036779"/>
    <lineage>
        <taxon>Bacteria</taxon>
        <taxon>Pseudomonadati</taxon>
        <taxon>Pseudomonadota</taxon>
        <taxon>Alphaproteobacteria</taxon>
        <taxon>Hyphomicrobiales</taxon>
        <taxon>Boseaceae</taxon>
        <taxon>Bosea</taxon>
    </lineage>
</organism>
<sequence>MTGDSRATEEVQTALHRLLGDAGLASNQAMASYCVDRRSEFGAPALAVARPKTADQVAAMVRLCAQRSIAILPQCGNTSLAGGAVPIAGRAQIVLNLSRMNAIRSVDLIGMTMTYKQPAQLELMQTIKQAPDPHAIINPGKIQG</sequence>
<accession>A0A1H7IGB7</accession>
<keyword evidence="6" id="KW-1185">Reference proteome</keyword>
<evidence type="ECO:0000259" key="4">
    <source>
        <dbReference type="PROSITE" id="PS51387"/>
    </source>
</evidence>
<gene>
    <name evidence="5" type="ORF">SAMN04515666_101974</name>
</gene>
<dbReference type="InterPro" id="IPR036318">
    <property type="entry name" value="FAD-bd_PCMH-like_sf"/>
</dbReference>
<dbReference type="InterPro" id="IPR016171">
    <property type="entry name" value="Vanillyl_alc_oxidase_C-sub2"/>
</dbReference>
<dbReference type="SUPFAM" id="SSF55103">
    <property type="entry name" value="FAD-linked oxidases, C-terminal domain"/>
    <property type="match status" value="1"/>
</dbReference>
<dbReference type="RefSeq" id="WP_143079649.1">
    <property type="nucleotide sequence ID" value="NZ_FOAN01000001.1"/>
</dbReference>
<dbReference type="InterPro" id="IPR016164">
    <property type="entry name" value="FAD-linked_Oxase-like_C"/>
</dbReference>
<dbReference type="GO" id="GO:0071949">
    <property type="term" value="F:FAD binding"/>
    <property type="evidence" value="ECO:0007669"/>
    <property type="project" value="InterPro"/>
</dbReference>
<dbReference type="Gene3D" id="1.10.45.10">
    <property type="entry name" value="Vanillyl-alcohol Oxidase, Chain A, domain 4"/>
    <property type="match status" value="1"/>
</dbReference>
<dbReference type="InterPro" id="IPR016167">
    <property type="entry name" value="FAD-bd_PCMH_sub1"/>
</dbReference>
<dbReference type="OrthoDB" id="9772552at2"/>
<dbReference type="InterPro" id="IPR016166">
    <property type="entry name" value="FAD-bd_PCMH"/>
</dbReference>
<keyword evidence="3" id="KW-0274">FAD</keyword>
<dbReference type="PANTHER" id="PTHR43716">
    <property type="entry name" value="D-2-HYDROXYGLUTARATE DEHYDROGENASE, MITOCHONDRIAL"/>
    <property type="match status" value="1"/>
</dbReference>
<dbReference type="InterPro" id="IPR006094">
    <property type="entry name" value="Oxid_FAD_bind_N"/>
</dbReference>
<dbReference type="Gene3D" id="3.30.43.10">
    <property type="entry name" value="Uridine Diphospho-n-acetylenolpyruvylglucosamine Reductase, domain 2"/>
    <property type="match status" value="1"/>
</dbReference>
<evidence type="ECO:0000313" key="5">
    <source>
        <dbReference type="EMBL" id="SEK61551.1"/>
    </source>
</evidence>
<dbReference type="STRING" id="1036779.SAMN04515666_101974"/>
<dbReference type="AlphaFoldDB" id="A0A1H7IGB7"/>
<keyword evidence="2" id="KW-0285">Flavoprotein</keyword>
<proteinExistence type="inferred from homology"/>
<evidence type="ECO:0000313" key="6">
    <source>
        <dbReference type="Proteomes" id="UP000199664"/>
    </source>
</evidence>
<dbReference type="Proteomes" id="UP000199664">
    <property type="component" value="Unassembled WGS sequence"/>
</dbReference>
<comment type="similarity">
    <text evidence="1">Belongs to the FAD-binding oxidoreductase/transferase type 4 family.</text>
</comment>
<protein>
    <submittedName>
        <fullName evidence="5">FAD linked oxidases, C-terminal domain</fullName>
    </submittedName>
</protein>
<dbReference type="EMBL" id="FOAN01000001">
    <property type="protein sequence ID" value="SEK61551.1"/>
    <property type="molecule type" value="Genomic_DNA"/>
</dbReference>
<evidence type="ECO:0000256" key="1">
    <source>
        <dbReference type="ARBA" id="ARBA00008000"/>
    </source>
</evidence>
<dbReference type="PANTHER" id="PTHR43716:SF2">
    <property type="entry name" value="BLL6224 PROTEIN"/>
    <property type="match status" value="1"/>
</dbReference>
<feature type="domain" description="FAD-binding PCMH-type" evidence="4">
    <location>
        <begin position="41"/>
        <end position="144"/>
    </location>
</feature>
<evidence type="ECO:0000256" key="3">
    <source>
        <dbReference type="ARBA" id="ARBA00022827"/>
    </source>
</evidence>
<dbReference type="PROSITE" id="PS51387">
    <property type="entry name" value="FAD_PCMH"/>
    <property type="match status" value="1"/>
</dbReference>
<dbReference type="GO" id="GO:0003824">
    <property type="term" value="F:catalytic activity"/>
    <property type="evidence" value="ECO:0007669"/>
    <property type="project" value="InterPro"/>
</dbReference>
<dbReference type="Pfam" id="PF01565">
    <property type="entry name" value="FAD_binding_4"/>
    <property type="match status" value="1"/>
</dbReference>
<evidence type="ECO:0000256" key="2">
    <source>
        <dbReference type="ARBA" id="ARBA00022630"/>
    </source>
</evidence>
<name>A0A1H7IGB7_9HYPH</name>
<reference evidence="6" key="1">
    <citation type="submission" date="2016-10" db="EMBL/GenBank/DDBJ databases">
        <authorList>
            <person name="Varghese N."/>
            <person name="Submissions S."/>
        </authorList>
    </citation>
    <scope>NUCLEOTIDE SEQUENCE [LARGE SCALE GENOMIC DNA]</scope>
    <source>
        <strain evidence="6">LMG 26383,CCUG 61248,R- 45681</strain>
    </source>
</reference>
<dbReference type="GO" id="GO:0022904">
    <property type="term" value="P:respiratory electron transport chain"/>
    <property type="evidence" value="ECO:0007669"/>
    <property type="project" value="TreeGrafter"/>
</dbReference>
<dbReference type="InterPro" id="IPR051264">
    <property type="entry name" value="FAD-oxidored/transferase_4"/>
</dbReference>
<dbReference type="SUPFAM" id="SSF56176">
    <property type="entry name" value="FAD-binding/transporter-associated domain-like"/>
    <property type="match status" value="1"/>
</dbReference>